<name>A0A2T7NJ84_POMCA</name>
<evidence type="ECO:0000313" key="4">
    <source>
        <dbReference type="EMBL" id="PVD21225.1"/>
    </source>
</evidence>
<dbReference type="GO" id="GO:0017148">
    <property type="term" value="P:negative regulation of translation"/>
    <property type="evidence" value="ECO:0007669"/>
    <property type="project" value="TreeGrafter"/>
</dbReference>
<comment type="function">
    <text evidence="2">Component of the CCR4-NOT complex which is one of the major cellular mRNA deadenylases and is linked to various cellular processes including bulk mRNA degradation, miRNA-mediated repression, translational repression during translational initiation and general transcription regulation.</text>
</comment>
<comment type="caution">
    <text evidence="4">The sequence shown here is derived from an EMBL/GenBank/DDBJ whole genome shotgun (WGS) entry which is preliminary data.</text>
</comment>
<dbReference type="GO" id="GO:0005737">
    <property type="term" value="C:cytoplasm"/>
    <property type="evidence" value="ECO:0007669"/>
    <property type="project" value="UniProtKB-SubCell"/>
</dbReference>
<feature type="region of interest" description="Disordered" evidence="3">
    <location>
        <begin position="409"/>
        <end position="438"/>
    </location>
</feature>
<evidence type="ECO:0000256" key="2">
    <source>
        <dbReference type="RuleBase" id="RU367083"/>
    </source>
</evidence>
<keyword evidence="2" id="KW-0810">Translation regulation</keyword>
<keyword evidence="2" id="KW-0539">Nucleus</keyword>
<keyword evidence="2" id="KW-0943">RNA-mediated gene silencing</keyword>
<dbReference type="EMBL" id="PZQS01000012">
    <property type="protein sequence ID" value="PVD21225.1"/>
    <property type="molecule type" value="Genomic_DNA"/>
</dbReference>
<dbReference type="OrthoDB" id="25157at2759"/>
<dbReference type="GO" id="GO:0005634">
    <property type="term" value="C:nucleus"/>
    <property type="evidence" value="ECO:0007669"/>
    <property type="project" value="UniProtKB-SubCell"/>
</dbReference>
<dbReference type="GO" id="GO:0030014">
    <property type="term" value="C:CCR4-NOT complex"/>
    <property type="evidence" value="ECO:0007669"/>
    <property type="project" value="UniProtKB-UniRule"/>
</dbReference>
<protein>
    <recommendedName>
        <fullName evidence="2">CCR4-NOT transcription complex subunit 10</fullName>
    </recommendedName>
</protein>
<dbReference type="SMART" id="SM00028">
    <property type="entry name" value="TPR"/>
    <property type="match status" value="4"/>
</dbReference>
<evidence type="ECO:0000256" key="1">
    <source>
        <dbReference type="ARBA" id="ARBA00010080"/>
    </source>
</evidence>
<dbReference type="InterPro" id="IPR011990">
    <property type="entry name" value="TPR-like_helical_dom_sf"/>
</dbReference>
<comment type="subcellular location">
    <subcellularLocation>
        <location evidence="2">Cytoplasm</location>
    </subcellularLocation>
    <subcellularLocation>
        <location evidence="2">Nucleus</location>
    </subcellularLocation>
</comment>
<dbReference type="GO" id="GO:0031047">
    <property type="term" value="P:regulatory ncRNA-mediated gene silencing"/>
    <property type="evidence" value="ECO:0007669"/>
    <property type="project" value="UniProtKB-UniRule"/>
</dbReference>
<evidence type="ECO:0000313" key="5">
    <source>
        <dbReference type="Proteomes" id="UP000245119"/>
    </source>
</evidence>
<dbReference type="Gene3D" id="1.25.40.10">
    <property type="entry name" value="Tetratricopeptide repeat domain"/>
    <property type="match status" value="2"/>
</dbReference>
<dbReference type="InterPro" id="IPR039740">
    <property type="entry name" value="CNOT10"/>
</dbReference>
<dbReference type="SUPFAM" id="SSF48452">
    <property type="entry name" value="TPR-like"/>
    <property type="match status" value="1"/>
</dbReference>
<keyword evidence="2" id="KW-0804">Transcription</keyword>
<dbReference type="PANTHER" id="PTHR12979">
    <property type="entry name" value="CCR4-NOT TRANSCRIPTION COMPLEX SUBUNIT 10"/>
    <property type="match status" value="1"/>
</dbReference>
<dbReference type="Proteomes" id="UP000245119">
    <property type="component" value="Linkage Group LG12"/>
</dbReference>
<dbReference type="STRING" id="400727.A0A2T7NJ84"/>
<gene>
    <name evidence="4" type="ORF">C0Q70_19396</name>
</gene>
<keyword evidence="5" id="KW-1185">Reference proteome</keyword>
<sequence>MASERQEVVSSDLTTSGIPPPTDQQKELAIQAMQEFEKGQFTPCVNTMTKLGNQRGNDPKVLHNKAVASFYQSGACAVEDLKAALQTVCQMVSLTTYDPSDGVEDVDNAVLYYNQAVLNYHMRQYRAALHILEKGFHYIEPPDELLAQNVLLLWVELYLCVCQYKTRCLAMKKSMKSCKREIKTLVNTPGLAAGPTVQYLRAYFEYLRSSFRKAQKMLTSLPSTASCSPGESLPVMYYNNLGCIHYHLHKHHTGALYFRRAMMENEKIVKEVKSSQKGKPLHTLGVSRYYELMYNMGLQLLHCGKSSAAFDCLIQAVQVYQVNPRLWLRLAECCIMHNRENNDDDAKLEKRLRVIEGSVGSGIHRKIILGPGTGQDKALTSTNPPALPSLQLEFAALCLRNAVLLLPDDPLDSETSSTDDSSDGNKPNPEPVLVPAPPANPMRMVEVANLRCSILAASAYVALCLNDPLLALQHAENLLRQPRLSGAQRYVGNMYMAEALVALDRVADAISHLSPDTLTTADIITVPPEVKADPEKIDKNDKGEKEVMENLEDKAPYPWIPRDLQKAKALMQHNLAVAHAVRGEYDKANKYLSEGSTNNGAPLPAQMYYLKLYLDLMEGRRQMAQSVIKEHFGHVTPNR</sequence>
<dbReference type="InterPro" id="IPR019734">
    <property type="entry name" value="TPR_rpt"/>
</dbReference>
<feature type="compositionally biased region" description="Polar residues" evidence="3">
    <location>
        <begin position="8"/>
        <end position="17"/>
    </location>
</feature>
<reference evidence="4 5" key="1">
    <citation type="submission" date="2018-04" db="EMBL/GenBank/DDBJ databases">
        <title>The genome of golden apple snail Pomacea canaliculata provides insight into stress tolerance and invasive adaptation.</title>
        <authorList>
            <person name="Liu C."/>
            <person name="Liu B."/>
            <person name="Ren Y."/>
            <person name="Zhang Y."/>
            <person name="Wang H."/>
            <person name="Li S."/>
            <person name="Jiang F."/>
            <person name="Yin L."/>
            <person name="Zhang G."/>
            <person name="Qian W."/>
            <person name="Fan W."/>
        </authorList>
    </citation>
    <scope>NUCLEOTIDE SEQUENCE [LARGE SCALE GENOMIC DNA]</scope>
    <source>
        <strain evidence="4">SZHN2017</strain>
        <tissue evidence="4">Muscle</tissue>
    </source>
</reference>
<dbReference type="GO" id="GO:0006402">
    <property type="term" value="P:mRNA catabolic process"/>
    <property type="evidence" value="ECO:0007669"/>
    <property type="project" value="TreeGrafter"/>
</dbReference>
<dbReference type="AlphaFoldDB" id="A0A2T7NJ84"/>
<feature type="compositionally biased region" description="Low complexity" evidence="3">
    <location>
        <begin position="409"/>
        <end position="419"/>
    </location>
</feature>
<accession>A0A2T7NJ84</accession>
<proteinExistence type="inferred from homology"/>
<comment type="similarity">
    <text evidence="1 2">Belongs to the CNOT10 family.</text>
</comment>
<feature type="region of interest" description="Disordered" evidence="3">
    <location>
        <begin position="1"/>
        <end position="23"/>
    </location>
</feature>
<evidence type="ECO:0000256" key="3">
    <source>
        <dbReference type="SAM" id="MobiDB-lite"/>
    </source>
</evidence>
<dbReference type="PANTHER" id="PTHR12979:SF5">
    <property type="entry name" value="CCR4-NOT TRANSCRIPTION COMPLEX SUBUNIT 10"/>
    <property type="match status" value="1"/>
</dbReference>
<keyword evidence="2" id="KW-0805">Transcription regulation</keyword>
<feature type="compositionally biased region" description="Pro residues" evidence="3">
    <location>
        <begin position="428"/>
        <end position="438"/>
    </location>
</feature>
<keyword evidence="2" id="KW-0963">Cytoplasm</keyword>
<organism evidence="4 5">
    <name type="scientific">Pomacea canaliculata</name>
    <name type="common">Golden apple snail</name>
    <dbReference type="NCBI Taxonomy" id="400727"/>
    <lineage>
        <taxon>Eukaryota</taxon>
        <taxon>Metazoa</taxon>
        <taxon>Spiralia</taxon>
        <taxon>Lophotrochozoa</taxon>
        <taxon>Mollusca</taxon>
        <taxon>Gastropoda</taxon>
        <taxon>Caenogastropoda</taxon>
        <taxon>Architaenioglossa</taxon>
        <taxon>Ampullarioidea</taxon>
        <taxon>Ampullariidae</taxon>
        <taxon>Pomacea</taxon>
    </lineage>
</organism>